<dbReference type="InterPro" id="IPR007410">
    <property type="entry name" value="LpqE-like"/>
</dbReference>
<proteinExistence type="predicted"/>
<evidence type="ECO:0008006" key="4">
    <source>
        <dbReference type="Google" id="ProtNLM"/>
    </source>
</evidence>
<evidence type="ECO:0000256" key="1">
    <source>
        <dbReference type="SAM" id="SignalP"/>
    </source>
</evidence>
<accession>A0ABR9EDZ6</accession>
<organism evidence="2 3">
    <name type="scientific">Pseudoalteromonas aurantia 208</name>
    <dbReference type="NCBI Taxonomy" id="1314867"/>
    <lineage>
        <taxon>Bacteria</taxon>
        <taxon>Pseudomonadati</taxon>
        <taxon>Pseudomonadota</taxon>
        <taxon>Gammaproteobacteria</taxon>
        <taxon>Alteromonadales</taxon>
        <taxon>Pseudoalteromonadaceae</taxon>
        <taxon>Pseudoalteromonas</taxon>
    </lineage>
</organism>
<dbReference type="RefSeq" id="WP_192508376.1">
    <property type="nucleotide sequence ID" value="NZ_AQGV01000012.1"/>
</dbReference>
<keyword evidence="3" id="KW-1185">Reference proteome</keyword>
<dbReference type="Proteomes" id="UP000615755">
    <property type="component" value="Unassembled WGS sequence"/>
</dbReference>
<gene>
    <name evidence="2" type="ORF">PAUR_a3018</name>
</gene>
<dbReference type="Gene3D" id="2.60.40.1890">
    <property type="entry name" value="PCu(A)C copper chaperone"/>
    <property type="match status" value="1"/>
</dbReference>
<protein>
    <recommendedName>
        <fullName evidence="4">Copper chaperone</fullName>
    </recommendedName>
</protein>
<evidence type="ECO:0000313" key="3">
    <source>
        <dbReference type="Proteomes" id="UP000615755"/>
    </source>
</evidence>
<comment type="caution">
    <text evidence="2">The sequence shown here is derived from an EMBL/GenBank/DDBJ whole genome shotgun (WGS) entry which is preliminary data.</text>
</comment>
<name>A0ABR9EDZ6_9GAMM</name>
<dbReference type="EMBL" id="AQGV01000012">
    <property type="protein sequence ID" value="MBE0369211.1"/>
    <property type="molecule type" value="Genomic_DNA"/>
</dbReference>
<feature type="chain" id="PRO_5046344675" description="Copper chaperone" evidence="1">
    <location>
        <begin position="21"/>
        <end position="174"/>
    </location>
</feature>
<dbReference type="Pfam" id="PF04314">
    <property type="entry name" value="PCuAC"/>
    <property type="match status" value="1"/>
</dbReference>
<reference evidence="2 3" key="1">
    <citation type="submission" date="2015-03" db="EMBL/GenBank/DDBJ databases">
        <title>Genome sequence of Pseudoalteromonas aurantia.</title>
        <authorList>
            <person name="Xie B.-B."/>
            <person name="Rong J.-C."/>
            <person name="Qin Q.-L."/>
            <person name="Zhang Y.-Z."/>
        </authorList>
    </citation>
    <scope>NUCLEOTIDE SEQUENCE [LARGE SCALE GENOMIC DNA]</scope>
    <source>
        <strain evidence="2 3">208</strain>
    </source>
</reference>
<sequence length="174" mass="19688">MIAKYIMLSSSLFFTTFAFSNQNHEHVSAGAQKHHHSEAYVSIDDAKIRAFLPAAKSTAAYFTLENKRDTKLTLVKATISGLGRVEIHEHVHHNGMMKMQQVDKLVIKAKTQVKFQPGGYHLMAFEPKSALTTGEKRKLTLHFANGEQVFTQIHVVSLKDSFKKVKNAHHHHEE</sequence>
<keyword evidence="1" id="KW-0732">Signal</keyword>
<dbReference type="InterPro" id="IPR058248">
    <property type="entry name" value="Lxx211020-like"/>
</dbReference>
<dbReference type="SUPFAM" id="SSF110087">
    <property type="entry name" value="DR1885-like metal-binding protein"/>
    <property type="match status" value="1"/>
</dbReference>
<dbReference type="PANTHER" id="PTHR36302:SF1">
    <property type="entry name" value="COPPER CHAPERONE PCU(A)C"/>
    <property type="match status" value="1"/>
</dbReference>
<dbReference type="InterPro" id="IPR036182">
    <property type="entry name" value="PCuAC_sf"/>
</dbReference>
<feature type="signal peptide" evidence="1">
    <location>
        <begin position="1"/>
        <end position="20"/>
    </location>
</feature>
<evidence type="ECO:0000313" key="2">
    <source>
        <dbReference type="EMBL" id="MBE0369211.1"/>
    </source>
</evidence>
<dbReference type="PANTHER" id="PTHR36302">
    <property type="entry name" value="BLR7088 PROTEIN"/>
    <property type="match status" value="1"/>
</dbReference>